<dbReference type="AlphaFoldDB" id="A0A1M4VAM9"/>
<dbReference type="RefSeq" id="WP_052950731.1">
    <property type="nucleotide sequence ID" value="NZ_FQVC01000002.1"/>
</dbReference>
<protein>
    <submittedName>
        <fullName evidence="2">Uncharacterized protein</fullName>
    </submittedName>
</protein>
<organism evidence="2 3">
    <name type="scientific">Devosia limi DSM 17137</name>
    <dbReference type="NCBI Taxonomy" id="1121477"/>
    <lineage>
        <taxon>Bacteria</taxon>
        <taxon>Pseudomonadati</taxon>
        <taxon>Pseudomonadota</taxon>
        <taxon>Alphaproteobacteria</taxon>
        <taxon>Hyphomicrobiales</taxon>
        <taxon>Devosiaceae</taxon>
        <taxon>Devosia</taxon>
    </lineage>
</organism>
<dbReference type="EMBL" id="FQVC01000002">
    <property type="protein sequence ID" value="SHE66012.1"/>
    <property type="molecule type" value="Genomic_DNA"/>
</dbReference>
<reference evidence="2 3" key="1">
    <citation type="submission" date="2016-11" db="EMBL/GenBank/DDBJ databases">
        <authorList>
            <person name="Jaros S."/>
            <person name="Januszkiewicz K."/>
            <person name="Wedrychowicz H."/>
        </authorList>
    </citation>
    <scope>NUCLEOTIDE SEQUENCE [LARGE SCALE GENOMIC DNA]</scope>
    <source>
        <strain evidence="2 3">DSM 17137</strain>
    </source>
</reference>
<name>A0A1M4VAM9_9HYPH</name>
<accession>A0A1M4VAM9</accession>
<evidence type="ECO:0000313" key="2">
    <source>
        <dbReference type="EMBL" id="SHE66012.1"/>
    </source>
</evidence>
<dbReference type="Proteomes" id="UP000184533">
    <property type="component" value="Unassembled WGS sequence"/>
</dbReference>
<proteinExistence type="predicted"/>
<evidence type="ECO:0000256" key="1">
    <source>
        <dbReference type="SAM" id="SignalP"/>
    </source>
</evidence>
<evidence type="ECO:0000313" key="3">
    <source>
        <dbReference type="Proteomes" id="UP000184533"/>
    </source>
</evidence>
<keyword evidence="1" id="KW-0732">Signal</keyword>
<feature type="chain" id="PRO_5009907879" evidence="1">
    <location>
        <begin position="29"/>
        <end position="94"/>
    </location>
</feature>
<feature type="signal peptide" evidence="1">
    <location>
        <begin position="1"/>
        <end position="28"/>
    </location>
</feature>
<gene>
    <name evidence="2" type="ORF">SAMN02745223_00821</name>
</gene>
<sequence length="94" mass="10645">MAMSIRTSTRRICLTLLVLGATAMPALAYCPSVPDGPETNNVENSRERALCMQGQLEYDASIQRMQSQFDSLKTSIDQLEIQRRFDRLPRPGHF</sequence>